<feature type="region of interest" description="Disordered" evidence="9">
    <location>
        <begin position="43"/>
        <end position="93"/>
    </location>
</feature>
<keyword evidence="6" id="KW-0067">ATP-binding</keyword>
<keyword evidence="7" id="KW-0443">Lipid metabolism</keyword>
<evidence type="ECO:0000256" key="7">
    <source>
        <dbReference type="ARBA" id="ARBA00023209"/>
    </source>
</evidence>
<dbReference type="Gene3D" id="2.60.200.40">
    <property type="match status" value="1"/>
</dbReference>
<evidence type="ECO:0000256" key="2">
    <source>
        <dbReference type="ARBA" id="ARBA00005983"/>
    </source>
</evidence>
<evidence type="ECO:0000313" key="11">
    <source>
        <dbReference type="EMBL" id="QDP79562.1"/>
    </source>
</evidence>
<feature type="domain" description="DAGKc" evidence="10">
    <location>
        <begin position="99"/>
        <end position="239"/>
    </location>
</feature>
<dbReference type="PROSITE" id="PS50146">
    <property type="entry name" value="DAGK"/>
    <property type="match status" value="1"/>
</dbReference>
<evidence type="ECO:0000256" key="8">
    <source>
        <dbReference type="ARBA" id="ARBA00023264"/>
    </source>
</evidence>
<dbReference type="InterPro" id="IPR016064">
    <property type="entry name" value="NAD/diacylglycerol_kinase_sf"/>
</dbReference>
<evidence type="ECO:0000256" key="1">
    <source>
        <dbReference type="ARBA" id="ARBA00001946"/>
    </source>
</evidence>
<dbReference type="SUPFAM" id="SSF111331">
    <property type="entry name" value="NAD kinase/diacylglycerol kinase-like"/>
    <property type="match status" value="1"/>
</dbReference>
<name>A0A516NKY8_9NOCA</name>
<reference evidence="11 12" key="1">
    <citation type="submission" date="2019-07" db="EMBL/GenBank/DDBJ databases">
        <title>Complete Genome Sequence and Methylome Analysis of Nocardia otitidis-caviarum NEB252.</title>
        <authorList>
            <person name="Fomenkov A."/>
            <person name="Anton B.P."/>
            <person name="Vincze T."/>
            <person name="Roberts R.J."/>
        </authorList>
    </citation>
    <scope>NUCLEOTIDE SEQUENCE [LARGE SCALE GENOMIC DNA]</scope>
    <source>
        <strain evidence="11 12">NEB252</strain>
    </source>
</reference>
<evidence type="ECO:0000313" key="12">
    <source>
        <dbReference type="Proteomes" id="UP000317039"/>
    </source>
</evidence>
<dbReference type="Pfam" id="PF00781">
    <property type="entry name" value="DAGK_cat"/>
    <property type="match status" value="1"/>
</dbReference>
<evidence type="ECO:0000256" key="9">
    <source>
        <dbReference type="SAM" id="MobiDB-lite"/>
    </source>
</evidence>
<comment type="cofactor">
    <cofactor evidence="1">
        <name>Mg(2+)</name>
        <dbReference type="ChEBI" id="CHEBI:18420"/>
    </cofactor>
</comment>
<dbReference type="InterPro" id="IPR045540">
    <property type="entry name" value="YegS/DAGK_C"/>
</dbReference>
<dbReference type="InterPro" id="IPR050187">
    <property type="entry name" value="Lipid_Phosphate_FormReg"/>
</dbReference>
<keyword evidence="3" id="KW-0808">Transferase</keyword>
<keyword evidence="5" id="KW-0418">Kinase</keyword>
<dbReference type="GO" id="GO:0008654">
    <property type="term" value="P:phospholipid biosynthetic process"/>
    <property type="evidence" value="ECO:0007669"/>
    <property type="project" value="UniProtKB-KW"/>
</dbReference>
<sequence>MAAQHRRGPIALGWPRSRGLRAHLQRGEHAAGQTAHRVLRRTAGTARRRGGAVRHGGQRPGQGSARHRTRHSGVPAARPHRQRTRHQRRLARPRRLARTTGGLVFLVVNPTAKGGAATRWPQVRQALLERRPDIDTAAPDSAAEAEKAVRAAVDAGHDAVIAAGGDGTVGLVLNALMDPAVDRPRDPRIALGAIGLGSSNDFHKPAAADRTLAGVPARIDLERARSVDVGKATMLLPDGTRRIRYFLLNASMGLVAAGNHHFNTAGGLTAWLKPRTTDAAIAYTALRTIATFDPLRVDIRGEGWRQHAPVTTVSVLKSVHFAGGMRYDTGVTADDGRFDVNIWSAASRPAVLRLIAGLYRGRFRASALARCERSARVDLRPEYPSPLELDGEITVVEGATLEVLPRALLVCA</sequence>
<proteinExistence type="inferred from homology"/>
<gene>
    <name evidence="11" type="ORF">FOH10_13465</name>
</gene>
<dbReference type="Gene3D" id="3.40.50.10330">
    <property type="entry name" value="Probable inorganic polyphosphate/atp-NAD kinase, domain 1"/>
    <property type="match status" value="1"/>
</dbReference>
<dbReference type="SMART" id="SM00046">
    <property type="entry name" value="DAGKc"/>
    <property type="match status" value="1"/>
</dbReference>
<keyword evidence="7" id="KW-0594">Phospholipid biosynthesis</keyword>
<dbReference type="PANTHER" id="PTHR12358">
    <property type="entry name" value="SPHINGOSINE KINASE"/>
    <property type="match status" value="1"/>
</dbReference>
<dbReference type="InterPro" id="IPR001206">
    <property type="entry name" value="Diacylglycerol_kinase_cat_dom"/>
</dbReference>
<accession>A0A516NKY8</accession>
<organism evidence="11 12">
    <name type="scientific">Nocardia otitidiscaviarum</name>
    <dbReference type="NCBI Taxonomy" id="1823"/>
    <lineage>
        <taxon>Bacteria</taxon>
        <taxon>Bacillati</taxon>
        <taxon>Actinomycetota</taxon>
        <taxon>Actinomycetes</taxon>
        <taxon>Mycobacteriales</taxon>
        <taxon>Nocardiaceae</taxon>
        <taxon>Nocardia</taxon>
    </lineage>
</organism>
<evidence type="ECO:0000259" key="10">
    <source>
        <dbReference type="PROSITE" id="PS50146"/>
    </source>
</evidence>
<dbReference type="EMBL" id="CP041695">
    <property type="protein sequence ID" value="QDP79562.1"/>
    <property type="molecule type" value="Genomic_DNA"/>
</dbReference>
<dbReference type="Proteomes" id="UP000317039">
    <property type="component" value="Chromosome"/>
</dbReference>
<keyword evidence="8" id="KW-1208">Phospholipid metabolism</keyword>
<comment type="similarity">
    <text evidence="2">Belongs to the diacylglycerol/lipid kinase family.</text>
</comment>
<evidence type="ECO:0000256" key="4">
    <source>
        <dbReference type="ARBA" id="ARBA00022741"/>
    </source>
</evidence>
<dbReference type="AlphaFoldDB" id="A0A516NKY8"/>
<evidence type="ECO:0000256" key="6">
    <source>
        <dbReference type="ARBA" id="ARBA00022840"/>
    </source>
</evidence>
<evidence type="ECO:0000256" key="3">
    <source>
        <dbReference type="ARBA" id="ARBA00022679"/>
    </source>
</evidence>
<dbReference type="Pfam" id="PF19279">
    <property type="entry name" value="YegS_C"/>
    <property type="match status" value="1"/>
</dbReference>
<dbReference type="GO" id="GO:0016301">
    <property type="term" value="F:kinase activity"/>
    <property type="evidence" value="ECO:0007669"/>
    <property type="project" value="UniProtKB-KW"/>
</dbReference>
<dbReference type="GO" id="GO:0005524">
    <property type="term" value="F:ATP binding"/>
    <property type="evidence" value="ECO:0007669"/>
    <property type="project" value="UniProtKB-KW"/>
</dbReference>
<dbReference type="PANTHER" id="PTHR12358:SF54">
    <property type="entry name" value="SPHINGOSINE KINASE RELATED PROTEIN"/>
    <property type="match status" value="1"/>
</dbReference>
<feature type="compositionally biased region" description="Basic residues" evidence="9">
    <location>
        <begin position="78"/>
        <end position="93"/>
    </location>
</feature>
<dbReference type="InterPro" id="IPR017438">
    <property type="entry name" value="ATP-NAD_kinase_N"/>
</dbReference>
<keyword evidence="4" id="KW-0547">Nucleotide-binding</keyword>
<evidence type="ECO:0000256" key="5">
    <source>
        <dbReference type="ARBA" id="ARBA00022777"/>
    </source>
</evidence>
<dbReference type="KEGG" id="nod:FOH10_13465"/>
<keyword evidence="7" id="KW-0444">Lipid biosynthesis</keyword>
<protein>
    <recommendedName>
        <fullName evidence="10">DAGKc domain-containing protein</fullName>
    </recommendedName>
</protein>